<gene>
    <name evidence="3" type="ORF">GOODEAATRI_003860</name>
</gene>
<dbReference type="InterPro" id="IPR004328">
    <property type="entry name" value="BRO1_dom"/>
</dbReference>
<dbReference type="PANTHER" id="PTHR23031">
    <property type="entry name" value="RHOPHILIN"/>
    <property type="match status" value="1"/>
</dbReference>
<evidence type="ECO:0000259" key="2">
    <source>
        <dbReference type="PROSITE" id="PS51180"/>
    </source>
</evidence>
<dbReference type="EMBL" id="JAHRIO010030140">
    <property type="protein sequence ID" value="MEQ2167399.1"/>
    <property type="molecule type" value="Genomic_DNA"/>
</dbReference>
<dbReference type="InterPro" id="IPR038499">
    <property type="entry name" value="BRO1_sf"/>
</dbReference>
<dbReference type="PROSITE" id="PS51180">
    <property type="entry name" value="BRO1"/>
    <property type="match status" value="1"/>
</dbReference>
<keyword evidence="1" id="KW-0732">Signal</keyword>
<feature type="domain" description="BRO1" evidence="2">
    <location>
        <begin position="71"/>
        <end position="305"/>
    </location>
</feature>
<feature type="chain" id="PRO_5046631801" description="BRO1 domain-containing protein" evidence="1">
    <location>
        <begin position="21"/>
        <end position="338"/>
    </location>
</feature>
<dbReference type="Pfam" id="PF03097">
    <property type="entry name" value="BRO1"/>
    <property type="match status" value="1"/>
</dbReference>
<evidence type="ECO:0000313" key="3">
    <source>
        <dbReference type="EMBL" id="MEQ2167399.1"/>
    </source>
</evidence>
<organism evidence="3 4">
    <name type="scientific">Goodea atripinnis</name>
    <dbReference type="NCBI Taxonomy" id="208336"/>
    <lineage>
        <taxon>Eukaryota</taxon>
        <taxon>Metazoa</taxon>
        <taxon>Chordata</taxon>
        <taxon>Craniata</taxon>
        <taxon>Vertebrata</taxon>
        <taxon>Euteleostomi</taxon>
        <taxon>Actinopterygii</taxon>
        <taxon>Neopterygii</taxon>
        <taxon>Teleostei</taxon>
        <taxon>Neoteleostei</taxon>
        <taxon>Acanthomorphata</taxon>
        <taxon>Ovalentaria</taxon>
        <taxon>Atherinomorphae</taxon>
        <taxon>Cyprinodontiformes</taxon>
        <taxon>Goodeidae</taxon>
        <taxon>Goodea</taxon>
    </lineage>
</organism>
<dbReference type="PANTHER" id="PTHR23031:SF5">
    <property type="entry name" value="RHOPHILIN-2-RELATED"/>
    <property type="match status" value="1"/>
</dbReference>
<feature type="signal peptide" evidence="1">
    <location>
        <begin position="1"/>
        <end position="20"/>
    </location>
</feature>
<name>A0ABV0N920_9TELE</name>
<keyword evidence="4" id="KW-1185">Reference proteome</keyword>
<dbReference type="SMART" id="SM01041">
    <property type="entry name" value="BRO1"/>
    <property type="match status" value="1"/>
</dbReference>
<sequence length="338" mass="39081">MHHGSPYLCCFVLLTQGICSNSPSRYSRGMQFYLRVMNEYEEMFYWTQLSRHLVLVHVEYLLGDIGYFRDKESRTPSRNEAGVELLAKYYSHLPLIENRFFSPTHQTGIFFTWYDSFTGVPVCQQNLTLEKASVVFNMAALYSQIGTRSDRQTIVGLVEAISSFQKAAGMLSHLKETFTHTPSYDMSPAMVGMLIRLMIAQAQECIFEKIALPGILNKFNSLIKMAQEAVKVYDQLPEGCSPLDILKNKDERERIAHFRRAISSHEEALRNYGLCQHLDKLKVLQEILEASHRRSLKKYSDYENEEEFPDYFEAPDIICESWGCFKRRKYPVSFSTGC</sequence>
<dbReference type="Gene3D" id="1.25.40.280">
    <property type="entry name" value="alix/aip1 like domains"/>
    <property type="match status" value="1"/>
</dbReference>
<accession>A0ABV0N920</accession>
<evidence type="ECO:0000256" key="1">
    <source>
        <dbReference type="SAM" id="SignalP"/>
    </source>
</evidence>
<proteinExistence type="predicted"/>
<dbReference type="Proteomes" id="UP001476798">
    <property type="component" value="Unassembled WGS sequence"/>
</dbReference>
<protein>
    <recommendedName>
        <fullName evidence="2">BRO1 domain-containing protein</fullName>
    </recommendedName>
</protein>
<evidence type="ECO:0000313" key="4">
    <source>
        <dbReference type="Proteomes" id="UP001476798"/>
    </source>
</evidence>
<comment type="caution">
    <text evidence="3">The sequence shown here is derived from an EMBL/GenBank/DDBJ whole genome shotgun (WGS) entry which is preliminary data.</text>
</comment>
<reference evidence="3 4" key="1">
    <citation type="submission" date="2021-06" db="EMBL/GenBank/DDBJ databases">
        <authorList>
            <person name="Palmer J.M."/>
        </authorList>
    </citation>
    <scope>NUCLEOTIDE SEQUENCE [LARGE SCALE GENOMIC DNA]</scope>
    <source>
        <strain evidence="3 4">GA_2019</strain>
        <tissue evidence="3">Muscle</tissue>
    </source>
</reference>
<dbReference type="InterPro" id="IPR047138">
    <property type="entry name" value="RHPN1_2"/>
</dbReference>